<protein>
    <submittedName>
        <fullName evidence="1">Uncharacterized protein</fullName>
    </submittedName>
</protein>
<dbReference type="OrthoDB" id="9918843at2"/>
<keyword evidence="2" id="KW-1185">Reference proteome</keyword>
<dbReference type="Proteomes" id="UP000037109">
    <property type="component" value="Unassembled WGS sequence"/>
</dbReference>
<organism evidence="1 2">
    <name type="scientific">Sporosarcina globispora</name>
    <name type="common">Bacillus globisporus</name>
    <dbReference type="NCBI Taxonomy" id="1459"/>
    <lineage>
        <taxon>Bacteria</taxon>
        <taxon>Bacillati</taxon>
        <taxon>Bacillota</taxon>
        <taxon>Bacilli</taxon>
        <taxon>Bacillales</taxon>
        <taxon>Caryophanaceae</taxon>
        <taxon>Sporosarcina</taxon>
    </lineage>
</organism>
<proteinExistence type="predicted"/>
<accession>A0A0M0GJJ9</accession>
<evidence type="ECO:0000313" key="2">
    <source>
        <dbReference type="Proteomes" id="UP000037109"/>
    </source>
</evidence>
<dbReference type="AlphaFoldDB" id="A0A0M0GJJ9"/>
<name>A0A0M0GJJ9_SPOGL</name>
<reference evidence="2" key="1">
    <citation type="submission" date="2015-07" db="EMBL/GenBank/DDBJ databases">
        <title>Fjat-10036 dsm4.</title>
        <authorList>
            <person name="Liu B."/>
            <person name="Wang J."/>
            <person name="Zhu Y."/>
            <person name="Liu G."/>
            <person name="Chen Q."/>
            <person name="Chen Z."/>
            <person name="Lan J."/>
            <person name="Che J."/>
            <person name="Ge C."/>
            <person name="Shi H."/>
            <person name="Pan Z."/>
            <person name="Liu X."/>
        </authorList>
    </citation>
    <scope>NUCLEOTIDE SEQUENCE [LARGE SCALE GENOMIC DNA]</scope>
    <source>
        <strain evidence="2">DSM 4</strain>
    </source>
</reference>
<gene>
    <name evidence="1" type="ORF">AF332_24520</name>
</gene>
<sequence length="95" mass="11280">MTDEKQMTAEEMIKFIKNMENGQRIKFLDYLFHAHFDSRSRGDMSLATRYYIEDYLDRTLTEEEIEIMKLAYDNGYFVGGKDGMEKVLKGEDEDE</sequence>
<dbReference type="EMBL" id="LGUF01000007">
    <property type="protein sequence ID" value="KON89672.1"/>
    <property type="molecule type" value="Genomic_DNA"/>
</dbReference>
<comment type="caution">
    <text evidence="1">The sequence shown here is derived from an EMBL/GenBank/DDBJ whole genome shotgun (WGS) entry which is preliminary data.</text>
</comment>
<dbReference type="PATRIC" id="fig|1459.3.peg.5405"/>
<dbReference type="RefSeq" id="WP_053437038.1">
    <property type="nucleotide sequence ID" value="NZ_LGUF01000007.1"/>
</dbReference>
<evidence type="ECO:0000313" key="1">
    <source>
        <dbReference type="EMBL" id="KON89672.1"/>
    </source>
</evidence>